<sequence>MYKIIRTIDRYPHVVMEMVNITTGERFYWALGSYQEELLCEEYHVKDLKGVLLDELPKNGGRFDYNDINRI</sequence>
<dbReference type="EMBL" id="BK016066">
    <property type="protein sequence ID" value="DAF92427.1"/>
    <property type="molecule type" value="Genomic_DNA"/>
</dbReference>
<evidence type="ECO:0000313" key="1">
    <source>
        <dbReference type="EMBL" id="DAF92427.1"/>
    </source>
</evidence>
<reference evidence="1" key="1">
    <citation type="journal article" date="2021" name="Proc. Natl. Acad. Sci. U.S.A.">
        <title>A Catalog of Tens of Thousands of Viruses from Human Metagenomes Reveals Hidden Associations with Chronic Diseases.</title>
        <authorList>
            <person name="Tisza M.J."/>
            <person name="Buck C.B."/>
        </authorList>
    </citation>
    <scope>NUCLEOTIDE SEQUENCE</scope>
    <source>
        <strain evidence="1">Ct13O11</strain>
    </source>
</reference>
<name>A0A8S5UDC2_9CAUD</name>
<protein>
    <submittedName>
        <fullName evidence="1">Uncharacterized protein</fullName>
    </submittedName>
</protein>
<accession>A0A8S5UDC2</accession>
<organism evidence="1">
    <name type="scientific">Siphoviridae sp. ct13O11</name>
    <dbReference type="NCBI Taxonomy" id="2825303"/>
    <lineage>
        <taxon>Viruses</taxon>
        <taxon>Duplodnaviria</taxon>
        <taxon>Heunggongvirae</taxon>
        <taxon>Uroviricota</taxon>
        <taxon>Caudoviricetes</taxon>
    </lineage>
</organism>
<proteinExistence type="predicted"/>